<keyword evidence="2" id="KW-1185">Reference proteome</keyword>
<accession>A0ABN9SHV3</accession>
<evidence type="ECO:0000313" key="1">
    <source>
        <dbReference type="EMBL" id="CAK0831268.1"/>
    </source>
</evidence>
<comment type="caution">
    <text evidence="1">The sequence shown here is derived from an EMBL/GenBank/DDBJ whole genome shotgun (WGS) entry which is preliminary data.</text>
</comment>
<dbReference type="Proteomes" id="UP001189429">
    <property type="component" value="Unassembled WGS sequence"/>
</dbReference>
<proteinExistence type="predicted"/>
<gene>
    <name evidence="1" type="ORF">PCOR1329_LOCUS29626</name>
</gene>
<dbReference type="Gene3D" id="3.40.50.300">
    <property type="entry name" value="P-loop containing nucleotide triphosphate hydrolases"/>
    <property type="match status" value="1"/>
</dbReference>
<reference evidence="1" key="1">
    <citation type="submission" date="2023-10" db="EMBL/GenBank/DDBJ databases">
        <authorList>
            <person name="Chen Y."/>
            <person name="Shah S."/>
            <person name="Dougan E. K."/>
            <person name="Thang M."/>
            <person name="Chan C."/>
        </authorList>
    </citation>
    <scope>NUCLEOTIDE SEQUENCE [LARGE SCALE GENOMIC DNA]</scope>
</reference>
<dbReference type="InterPro" id="IPR027417">
    <property type="entry name" value="P-loop_NTPase"/>
</dbReference>
<sequence>AFPNLFITIAPAEWKVLLHEPLFADWKAADRLSACQGLLAEHIYELLYDGMQQILRPNDFLEQVSDYVIRLEFQGRKTEHIHIAAWVVPKGRLSGRSGQADRSAFVMLLEEVFRGSVDVQEGYGFLNYINGHVVKANQSMDFQPDAARSAGDQHSAWRTTYRMLCKLAPGLPEVYLDFAGAKPMFRTFGVDNACAIIPAADEKDKPINDTKRLHRLYLKRACAGNESRPCGSFLSYLRVYKFADGDHNRVIQRRGRGRGDDSRVAVGVRYAFEMQGNFIGQFCSMMFPHVAHGTFVPPSDSDSEVIPFTKHYLKAVTYLRHLVCLKGTRPAREQSIRLQVQAMLPREAGEAEEVYEERVRDKMQGTSWVGFATEANRIAELCDASVESIAHRLHEYSWEPFDSWPWLPPPASVSEGASIRPADQLFHPLRCADVTQGAYGEPLHCVDAALHYLEEVIAADLHIRVSLGRHCSFRARLHAVRVYYNHMQFCFDNPEAIPPDVCRRADLSLDMQGRYYDQYKKEWRRCQAHARPRITWSADQQEVLKVVDGVLSRADANIAQQQFYYVNGEPGSGKAEVLCEAARRAADAGLHVLILGPTGTLVHTYKTKVQHDNINVETIHAAWHIYRRADTVVDYAPPSRLRTYDLFIIDEASQIEDDVAVRLHNGFRELPQRPTIFFAADFQQLNPLGSSSAMRTWITVMTTISPFTIHRTDDDRLLSFLRNVRVKQPIKAVIRAFFAGRTWDSISLEQAVRRGMHLGAMLDEPFHWLTVTNEGAEAVNLACLSACGYDKPENLSPLTGDLKVLYLEWVVGGWPGHFAACPCIGHASGCLSFME</sequence>
<evidence type="ECO:0000313" key="2">
    <source>
        <dbReference type="Proteomes" id="UP001189429"/>
    </source>
</evidence>
<evidence type="ECO:0008006" key="3">
    <source>
        <dbReference type="Google" id="ProtNLM"/>
    </source>
</evidence>
<name>A0ABN9SHV3_9DINO</name>
<dbReference type="EMBL" id="CAUYUJ010011169">
    <property type="protein sequence ID" value="CAK0831268.1"/>
    <property type="molecule type" value="Genomic_DNA"/>
</dbReference>
<protein>
    <recommendedName>
        <fullName evidence="3">ATP-dependent DNA helicase</fullName>
    </recommendedName>
</protein>
<dbReference type="Pfam" id="PF13604">
    <property type="entry name" value="AAA_30"/>
    <property type="match status" value="1"/>
</dbReference>
<dbReference type="SUPFAM" id="SSF52540">
    <property type="entry name" value="P-loop containing nucleoside triphosphate hydrolases"/>
    <property type="match status" value="1"/>
</dbReference>
<feature type="non-terminal residue" evidence="1">
    <location>
        <position position="1"/>
    </location>
</feature>
<organism evidence="1 2">
    <name type="scientific">Prorocentrum cordatum</name>
    <dbReference type="NCBI Taxonomy" id="2364126"/>
    <lineage>
        <taxon>Eukaryota</taxon>
        <taxon>Sar</taxon>
        <taxon>Alveolata</taxon>
        <taxon>Dinophyceae</taxon>
        <taxon>Prorocentrales</taxon>
        <taxon>Prorocentraceae</taxon>
        <taxon>Prorocentrum</taxon>
    </lineage>
</organism>